<reference evidence="1" key="2">
    <citation type="journal article" date="2015" name="Data Brief">
        <title>Shoot transcriptome of the giant reed, Arundo donax.</title>
        <authorList>
            <person name="Barrero R.A."/>
            <person name="Guerrero F.D."/>
            <person name="Moolhuijzen P."/>
            <person name="Goolsby J.A."/>
            <person name="Tidwell J."/>
            <person name="Bellgard S.E."/>
            <person name="Bellgard M.I."/>
        </authorList>
    </citation>
    <scope>NUCLEOTIDE SEQUENCE</scope>
    <source>
        <tissue evidence="1">Shoot tissue taken approximately 20 cm above the soil surface</tissue>
    </source>
</reference>
<protein>
    <submittedName>
        <fullName evidence="1">Uncharacterized protein</fullName>
    </submittedName>
</protein>
<sequence length="26" mass="3439">MYRHQIYVLCRSCKKQWIIYCIYWIQ</sequence>
<reference evidence="1" key="1">
    <citation type="submission" date="2014-09" db="EMBL/GenBank/DDBJ databases">
        <authorList>
            <person name="Magalhaes I.L.F."/>
            <person name="Oliveira U."/>
            <person name="Santos F.R."/>
            <person name="Vidigal T.H.D.A."/>
            <person name="Brescovit A.D."/>
            <person name="Santos A.J."/>
        </authorList>
    </citation>
    <scope>NUCLEOTIDE SEQUENCE</scope>
    <source>
        <tissue evidence="1">Shoot tissue taken approximately 20 cm above the soil surface</tissue>
    </source>
</reference>
<name>A0A0A8XT23_ARUDO</name>
<dbReference type="EMBL" id="GBRH01282070">
    <property type="protein sequence ID" value="JAD15825.1"/>
    <property type="molecule type" value="Transcribed_RNA"/>
</dbReference>
<dbReference type="AlphaFoldDB" id="A0A0A8XT23"/>
<organism evidence="1">
    <name type="scientific">Arundo donax</name>
    <name type="common">Giant reed</name>
    <name type="synonym">Donax arundinaceus</name>
    <dbReference type="NCBI Taxonomy" id="35708"/>
    <lineage>
        <taxon>Eukaryota</taxon>
        <taxon>Viridiplantae</taxon>
        <taxon>Streptophyta</taxon>
        <taxon>Embryophyta</taxon>
        <taxon>Tracheophyta</taxon>
        <taxon>Spermatophyta</taxon>
        <taxon>Magnoliopsida</taxon>
        <taxon>Liliopsida</taxon>
        <taxon>Poales</taxon>
        <taxon>Poaceae</taxon>
        <taxon>PACMAD clade</taxon>
        <taxon>Arundinoideae</taxon>
        <taxon>Arundineae</taxon>
        <taxon>Arundo</taxon>
    </lineage>
</organism>
<proteinExistence type="predicted"/>
<evidence type="ECO:0000313" key="1">
    <source>
        <dbReference type="EMBL" id="JAD15825.1"/>
    </source>
</evidence>
<accession>A0A0A8XT23</accession>